<comment type="caution">
    <text evidence="1">The sequence shown here is derived from an EMBL/GenBank/DDBJ whole genome shotgun (WGS) entry which is preliminary data.</text>
</comment>
<accession>A0A8S1X8C6</accession>
<dbReference type="Proteomes" id="UP000683925">
    <property type="component" value="Unassembled WGS sequence"/>
</dbReference>
<protein>
    <submittedName>
        <fullName evidence="1">Uncharacterized protein</fullName>
    </submittedName>
</protein>
<name>A0A8S1X8C6_PAROT</name>
<dbReference type="AlphaFoldDB" id="A0A8S1X8C6"/>
<evidence type="ECO:0000313" key="1">
    <source>
        <dbReference type="EMBL" id="CAD8196586.1"/>
    </source>
</evidence>
<evidence type="ECO:0000313" key="2">
    <source>
        <dbReference type="Proteomes" id="UP000683925"/>
    </source>
</evidence>
<reference evidence="1" key="1">
    <citation type="submission" date="2021-01" db="EMBL/GenBank/DDBJ databases">
        <authorList>
            <consortium name="Genoscope - CEA"/>
            <person name="William W."/>
        </authorList>
    </citation>
    <scope>NUCLEOTIDE SEQUENCE</scope>
</reference>
<proteinExistence type="predicted"/>
<keyword evidence="2" id="KW-1185">Reference proteome</keyword>
<gene>
    <name evidence="1" type="ORF">POCTA_138.1.T1120078</name>
</gene>
<organism evidence="1 2">
    <name type="scientific">Paramecium octaurelia</name>
    <dbReference type="NCBI Taxonomy" id="43137"/>
    <lineage>
        <taxon>Eukaryota</taxon>
        <taxon>Sar</taxon>
        <taxon>Alveolata</taxon>
        <taxon>Ciliophora</taxon>
        <taxon>Intramacronucleata</taxon>
        <taxon>Oligohymenophorea</taxon>
        <taxon>Peniculida</taxon>
        <taxon>Parameciidae</taxon>
        <taxon>Paramecium</taxon>
    </lineage>
</organism>
<dbReference type="EMBL" id="CAJJDP010000112">
    <property type="protein sequence ID" value="CAD8196586.1"/>
    <property type="molecule type" value="Genomic_DNA"/>
</dbReference>
<sequence length="74" mass="8748">MKCMVVIKSQSNKLDLLVVIPEQRRKSIQLICKFQVLEIQNQQRNVKTRLQCLIGNKYWLIQAFDGIGFHLYLI</sequence>
<dbReference type="OrthoDB" id="10529611at2759"/>